<evidence type="ECO:0000313" key="2">
    <source>
        <dbReference type="Proteomes" id="UP001642484"/>
    </source>
</evidence>
<dbReference type="EMBL" id="CAXAMN010009369">
    <property type="protein sequence ID" value="CAK9028479.1"/>
    <property type="molecule type" value="Genomic_DNA"/>
</dbReference>
<dbReference type="Proteomes" id="UP001642484">
    <property type="component" value="Unassembled WGS sequence"/>
</dbReference>
<reference evidence="1 2" key="1">
    <citation type="submission" date="2024-02" db="EMBL/GenBank/DDBJ databases">
        <authorList>
            <person name="Chen Y."/>
            <person name="Shah S."/>
            <person name="Dougan E. K."/>
            <person name="Thang M."/>
            <person name="Chan C."/>
        </authorList>
    </citation>
    <scope>NUCLEOTIDE SEQUENCE [LARGE SCALE GENOMIC DNA]</scope>
</reference>
<evidence type="ECO:0000313" key="1">
    <source>
        <dbReference type="EMBL" id="CAK9028479.1"/>
    </source>
</evidence>
<organism evidence="1 2">
    <name type="scientific">Durusdinium trenchii</name>
    <dbReference type="NCBI Taxonomy" id="1381693"/>
    <lineage>
        <taxon>Eukaryota</taxon>
        <taxon>Sar</taxon>
        <taxon>Alveolata</taxon>
        <taxon>Dinophyceae</taxon>
        <taxon>Suessiales</taxon>
        <taxon>Symbiodiniaceae</taxon>
        <taxon>Durusdinium</taxon>
    </lineage>
</organism>
<sequence>MDPELQRPLLKRRGQAPGHEGTLSGQSQADLVSRLVQDYSLQPPPRCLQCLETSGYLLQIALGILRILAPIVIWSFTALYYLYKIIPKQELLVIYGCALCFFGGEFCASIAAVECFRRTGGDKLLLCLQDLATNIQIANQASIEDDKAAGRDLAQLSPKDWYQHKAGVVLKAVDPDTVVKACAGLYQGFLGLLVSLKFKFAWTVALACSIADLLRKPVALVVTPIMVALMPKGYHKWINQIINLTLKAIAVHMAWKLQEVISAVQSGLLGASLVGTGVLTLTYQGFSWVSGGRCCKRKFDPDKSYLDELVGLPLAAFGIWFQLKHNFSLPFPYNLALLPLTIVETVLRFMITWFPVEETAFPAH</sequence>
<name>A0ABP0KRC7_9DINO</name>
<comment type="caution">
    <text evidence="1">The sequence shown here is derived from an EMBL/GenBank/DDBJ whole genome shotgun (WGS) entry which is preliminary data.</text>
</comment>
<gene>
    <name evidence="1" type="ORF">CCMP2556_LOCUS17125</name>
</gene>
<protein>
    <submittedName>
        <fullName evidence="1">Uncharacterized protein</fullName>
    </submittedName>
</protein>
<proteinExistence type="predicted"/>
<keyword evidence="2" id="KW-1185">Reference proteome</keyword>
<accession>A0ABP0KRC7</accession>